<evidence type="ECO:0000313" key="3">
    <source>
        <dbReference type="EMBL" id="ABG52774.1"/>
    </source>
</evidence>
<reference evidence="3" key="1">
    <citation type="submission" date="2006-06" db="EMBL/GenBank/DDBJ databases">
        <title>Complete sequence of Trichodesmium erythraeum IMS101.</title>
        <authorList>
            <consortium name="US DOE Joint Genome Institute"/>
            <person name="Copeland A."/>
            <person name="Lucas S."/>
            <person name="Lapidus A."/>
            <person name="Barry K."/>
            <person name="Detter J.C."/>
            <person name="Glavina del Rio T."/>
            <person name="Hammon N."/>
            <person name="Israni S."/>
            <person name="Dalin E."/>
            <person name="Tice H."/>
            <person name="Pitluck S."/>
            <person name="Kiss H."/>
            <person name="Munk A.C."/>
            <person name="Brettin T."/>
            <person name="Bruce D."/>
            <person name="Han C."/>
            <person name="Tapia R."/>
            <person name="Gilna P."/>
            <person name="Schmutz J."/>
            <person name="Larimer F."/>
            <person name="Land M."/>
            <person name="Hauser L."/>
            <person name="Kyrpides N."/>
            <person name="Kim E."/>
            <person name="Richardson P."/>
        </authorList>
    </citation>
    <scope>NUCLEOTIDE SEQUENCE [LARGE SCALE GENOMIC DNA]</scope>
    <source>
        <strain evidence="3">IMS101</strain>
    </source>
</reference>
<dbReference type="OrthoDB" id="467771at2"/>
<dbReference type="AlphaFoldDB" id="Q10YA0"/>
<sequence>MSYIQKLKSLENQKQRIESQIAGLEQLSNKCNQEIKAETSLAQRTQLNTQMDNYSTEINELYNKLDHIENEIENLKLKEKSLSSNDYLDNPKNQQLLKFEQYLYDIDFEKALKTFQRITSQFNKEGDVALFFIEKCLTNRGDLCLKRLKDDLFSETYNIHRQHFRPCFVTYTLGNLEGVIQGIAKFFDVKKEEMTVELVINKIGNSLQNNSVLFIEINCDISQPSDIDPLIPWFINVFWKPLREKVNEVAKDYEGIKVVAVITSNLLLNSRFSNSELSSYYNRKSRIFSRDKLVKIPLEKWKKEDIKKWLTKYGNPRLKNTDKDTIAEKIYNATDKGRPTDVCLALQQKQWQNLIYSNPTY</sequence>
<protein>
    <recommendedName>
        <fullName evidence="2">Inactive STAND domain-containing protein</fullName>
    </recommendedName>
</protein>
<feature type="domain" description="Inactive STAND" evidence="2">
    <location>
        <begin position="103"/>
        <end position="251"/>
    </location>
</feature>
<name>Q10YA0_TRIEI</name>
<evidence type="ECO:0000256" key="1">
    <source>
        <dbReference type="SAM" id="Coils"/>
    </source>
</evidence>
<dbReference type="eggNOG" id="COG1196">
    <property type="taxonomic scope" value="Bacteria"/>
</dbReference>
<gene>
    <name evidence="3" type="ordered locus">Tery_3716</name>
</gene>
<accession>Q10YA0</accession>
<dbReference type="KEGG" id="ter:Tery_3716"/>
<proteinExistence type="predicted"/>
<feature type="coiled-coil region" evidence="1">
    <location>
        <begin position="7"/>
        <end position="85"/>
    </location>
</feature>
<keyword evidence="1" id="KW-0175">Coiled coil</keyword>
<dbReference type="RefSeq" id="WP_011613105.1">
    <property type="nucleotide sequence ID" value="NC_008312.1"/>
</dbReference>
<dbReference type="Pfam" id="PF19995">
    <property type="entry name" value="iSTAND"/>
    <property type="match status" value="1"/>
</dbReference>
<dbReference type="InterPro" id="IPR045475">
    <property type="entry name" value="iSTAND"/>
</dbReference>
<dbReference type="EMBL" id="CP000393">
    <property type="protein sequence ID" value="ABG52774.1"/>
    <property type="molecule type" value="Genomic_DNA"/>
</dbReference>
<organism evidence="3">
    <name type="scientific">Trichodesmium erythraeum (strain IMS101)</name>
    <dbReference type="NCBI Taxonomy" id="203124"/>
    <lineage>
        <taxon>Bacteria</taxon>
        <taxon>Bacillati</taxon>
        <taxon>Cyanobacteriota</taxon>
        <taxon>Cyanophyceae</taxon>
        <taxon>Oscillatoriophycideae</taxon>
        <taxon>Oscillatoriales</taxon>
        <taxon>Microcoleaceae</taxon>
        <taxon>Trichodesmium</taxon>
    </lineage>
</organism>
<dbReference type="HOGENOM" id="CLU_820926_0_0_3"/>
<dbReference type="STRING" id="203124.Tery_3716"/>
<evidence type="ECO:0000259" key="2">
    <source>
        <dbReference type="Pfam" id="PF19995"/>
    </source>
</evidence>
<dbReference type="Gene3D" id="1.20.5.170">
    <property type="match status" value="1"/>
</dbReference>